<gene>
    <name evidence="1" type="ORF">HMPREF1576_00845</name>
</gene>
<comment type="caution">
    <text evidence="1">The sequence shown here is derived from an EMBL/GenBank/DDBJ whole genome shotgun (WGS) entry which is preliminary data.</text>
</comment>
<proteinExistence type="predicted"/>
<name>S4H3U4_9BIFI</name>
<dbReference type="EMBL" id="ATJO01000064">
    <property type="protein sequence ID" value="EPI50552.1"/>
    <property type="molecule type" value="Genomic_DNA"/>
</dbReference>
<evidence type="ECO:0000313" key="1">
    <source>
        <dbReference type="EMBL" id="EPI50552.1"/>
    </source>
</evidence>
<dbReference type="Proteomes" id="UP000014601">
    <property type="component" value="Unassembled WGS sequence"/>
</dbReference>
<dbReference type="PATRIC" id="fig|1261061.4.peg.743"/>
<accession>S4H3U4</accession>
<organism evidence="1 2">
    <name type="scientific">Gardnerella pickettii JCP7719</name>
    <dbReference type="NCBI Taxonomy" id="1261061"/>
    <lineage>
        <taxon>Bacteria</taxon>
        <taxon>Bacillati</taxon>
        <taxon>Actinomycetota</taxon>
        <taxon>Actinomycetes</taxon>
        <taxon>Bifidobacteriales</taxon>
        <taxon>Bifidobacteriaceae</taxon>
        <taxon>Gardnerella</taxon>
        <taxon>Gardnerella pickettii</taxon>
    </lineage>
</organism>
<sequence>MEDFADDACVLLFELPHDARVIAVQSAQKAANARLLVVDNANLAILFS</sequence>
<dbReference type="AlphaFoldDB" id="S4H3U4"/>
<evidence type="ECO:0000313" key="2">
    <source>
        <dbReference type="Proteomes" id="UP000014601"/>
    </source>
</evidence>
<reference evidence="1 2" key="1">
    <citation type="submission" date="2013-06" db="EMBL/GenBank/DDBJ databases">
        <authorList>
            <person name="Weinstock G."/>
            <person name="Sodergren E."/>
            <person name="Lobos E.A."/>
            <person name="Fulton L."/>
            <person name="Fulton R."/>
            <person name="Courtney L."/>
            <person name="Fronick C."/>
            <person name="O'Laughlin M."/>
            <person name="Godfrey J."/>
            <person name="Wilson R.M."/>
            <person name="Miner T."/>
            <person name="Farmer C."/>
            <person name="Delehaunty K."/>
            <person name="Cordes M."/>
            <person name="Minx P."/>
            <person name="Tomlinson C."/>
            <person name="Chen J."/>
            <person name="Wollam A."/>
            <person name="Pepin K.H."/>
            <person name="Bhonagiri V."/>
            <person name="Zhang X."/>
            <person name="Warren W."/>
            <person name="Mitreva M."/>
            <person name="Mardis E.R."/>
            <person name="Wilson R.K."/>
        </authorList>
    </citation>
    <scope>NUCLEOTIDE SEQUENCE [LARGE SCALE GENOMIC DNA]</scope>
    <source>
        <strain evidence="1 2">JCP7719</strain>
    </source>
</reference>
<dbReference type="HOGENOM" id="CLU_3153236_0_0_11"/>
<protein>
    <submittedName>
        <fullName evidence="1">Uncharacterized protein</fullName>
    </submittedName>
</protein>